<dbReference type="Gene3D" id="3.30.160.390">
    <property type="entry name" value="Integrase, DNA-binding domain"/>
    <property type="match status" value="1"/>
</dbReference>
<dbReference type="Gene3D" id="1.10.150.130">
    <property type="match status" value="1"/>
</dbReference>
<dbReference type="GO" id="GO:0006310">
    <property type="term" value="P:DNA recombination"/>
    <property type="evidence" value="ECO:0007669"/>
    <property type="project" value="UniProtKB-KW"/>
</dbReference>
<evidence type="ECO:0000256" key="5">
    <source>
        <dbReference type="PROSITE-ProRule" id="PRU01248"/>
    </source>
</evidence>
<organism evidence="8 9">
    <name type="scientific">Acinetobacter towneri</name>
    <dbReference type="NCBI Taxonomy" id="202956"/>
    <lineage>
        <taxon>Bacteria</taxon>
        <taxon>Pseudomonadati</taxon>
        <taxon>Pseudomonadota</taxon>
        <taxon>Gammaproteobacteria</taxon>
        <taxon>Moraxellales</taxon>
        <taxon>Moraxellaceae</taxon>
        <taxon>Acinetobacter</taxon>
    </lineage>
</organism>
<feature type="domain" description="Tyr recombinase" evidence="6">
    <location>
        <begin position="209"/>
        <end position="393"/>
    </location>
</feature>
<feature type="domain" description="Core-binding (CB)" evidence="7">
    <location>
        <begin position="108"/>
        <end position="186"/>
    </location>
</feature>
<comment type="similarity">
    <text evidence="1">Belongs to the 'phage' integrase family.</text>
</comment>
<keyword evidence="2" id="KW-0229">DNA integration</keyword>
<reference evidence="9" key="1">
    <citation type="submission" date="2019-11" db="EMBL/GenBank/DDBJ databases">
        <title>Escherichia coli 1916D6.</title>
        <authorList>
            <person name="Yao H."/>
            <person name="Du X."/>
            <person name="Yu R."/>
            <person name="Li A."/>
        </authorList>
    </citation>
    <scope>NUCLEOTIDE SEQUENCE [LARGE SCALE GENOMIC DNA]</scope>
    <source>
        <strain evidence="9">19110F47</strain>
    </source>
</reference>
<dbReference type="Gene3D" id="1.10.443.10">
    <property type="entry name" value="Intergrase catalytic core"/>
    <property type="match status" value="1"/>
</dbReference>
<keyword evidence="3 5" id="KW-0238">DNA-binding</keyword>
<evidence type="ECO:0000313" key="9">
    <source>
        <dbReference type="Proteomes" id="UP000405075"/>
    </source>
</evidence>
<dbReference type="InterPro" id="IPR010998">
    <property type="entry name" value="Integrase_recombinase_N"/>
</dbReference>
<protein>
    <submittedName>
        <fullName evidence="8">DUF4102 domain-containing protein</fullName>
    </submittedName>
</protein>
<dbReference type="CDD" id="cd00801">
    <property type="entry name" value="INT_P4_C"/>
    <property type="match status" value="1"/>
</dbReference>
<sequence>MPKLVVSLTDSKIKSAISMQKKSSEKNIKLSDGGGLYLLLDTKGGAYWRFDYVRPITKKRATIAIGVYPSCTLASARAKRGEFREQLVQNIDPAMQKKREAEITHKKNTFKLIANEYRKTEELEPSTQRRNQFVWDKLYAAIGDYPIDSITPSQILEVCRIYERQGKTDSAKRMRSKASQVFRYAIALGLCQFNVADQISGILKVGKTKHRSAITDEQLLGQLLRNIYNSVGRGDIAIDYAVKILPHVFVRPGELRGAKWADIDFENRVWKYTPPKTKNQTALQHIVPLSDQVITLFKELHQMTGYTEYCFVSMRDQSKTISESTINKRLKQYGFENGETTGHGFRATARTLLDEVLKFPIERIEQQLAHQVRDMHGRAYNRTKYLEERTVMMQAWSDYLDQLMYKNVE</sequence>
<dbReference type="SUPFAM" id="SSF56349">
    <property type="entry name" value="DNA breaking-rejoining enzymes"/>
    <property type="match status" value="1"/>
</dbReference>
<dbReference type="GO" id="GO:0003677">
    <property type="term" value="F:DNA binding"/>
    <property type="evidence" value="ECO:0007669"/>
    <property type="project" value="UniProtKB-UniRule"/>
</dbReference>
<evidence type="ECO:0000256" key="2">
    <source>
        <dbReference type="ARBA" id="ARBA00022908"/>
    </source>
</evidence>
<gene>
    <name evidence="8" type="ORF">GJD93_06110</name>
</gene>
<name>A0AAP9GU51_9GAMM</name>
<evidence type="ECO:0000259" key="6">
    <source>
        <dbReference type="PROSITE" id="PS51898"/>
    </source>
</evidence>
<dbReference type="Pfam" id="PF22022">
    <property type="entry name" value="Phage_int_M"/>
    <property type="match status" value="1"/>
</dbReference>
<evidence type="ECO:0000256" key="4">
    <source>
        <dbReference type="ARBA" id="ARBA00023172"/>
    </source>
</evidence>
<evidence type="ECO:0000313" key="8">
    <source>
        <dbReference type="EMBL" id="QGM27276.1"/>
    </source>
</evidence>
<proteinExistence type="inferred from homology"/>
<dbReference type="InterPro" id="IPR013762">
    <property type="entry name" value="Integrase-like_cat_sf"/>
</dbReference>
<dbReference type="InterPro" id="IPR011010">
    <property type="entry name" value="DNA_brk_join_enz"/>
</dbReference>
<dbReference type="InterPro" id="IPR025166">
    <property type="entry name" value="Integrase_DNA_bind_dom"/>
</dbReference>
<dbReference type="Proteomes" id="UP000405075">
    <property type="component" value="Chromosome"/>
</dbReference>
<evidence type="ECO:0000256" key="3">
    <source>
        <dbReference type="ARBA" id="ARBA00023125"/>
    </source>
</evidence>
<dbReference type="PROSITE" id="PS51898">
    <property type="entry name" value="TYR_RECOMBINASE"/>
    <property type="match status" value="1"/>
</dbReference>
<dbReference type="PROSITE" id="PS51900">
    <property type="entry name" value="CB"/>
    <property type="match status" value="1"/>
</dbReference>
<evidence type="ECO:0000259" key="7">
    <source>
        <dbReference type="PROSITE" id="PS51900"/>
    </source>
</evidence>
<dbReference type="GO" id="GO:0015074">
    <property type="term" value="P:DNA integration"/>
    <property type="evidence" value="ECO:0007669"/>
    <property type="project" value="UniProtKB-KW"/>
</dbReference>
<accession>A0AAP9GU51</accession>
<dbReference type="Pfam" id="PF13356">
    <property type="entry name" value="Arm-DNA-bind_3"/>
    <property type="match status" value="1"/>
</dbReference>
<evidence type="ECO:0000256" key="1">
    <source>
        <dbReference type="ARBA" id="ARBA00008857"/>
    </source>
</evidence>
<dbReference type="PANTHER" id="PTHR30629:SF2">
    <property type="entry name" value="PROPHAGE INTEGRASE INTS-RELATED"/>
    <property type="match status" value="1"/>
</dbReference>
<dbReference type="Pfam" id="PF00589">
    <property type="entry name" value="Phage_integrase"/>
    <property type="match status" value="1"/>
</dbReference>
<dbReference type="RefSeq" id="WP_154320561.1">
    <property type="nucleotide sequence ID" value="NZ_CP046045.1"/>
</dbReference>
<dbReference type="EMBL" id="CP046045">
    <property type="protein sequence ID" value="QGM27276.1"/>
    <property type="molecule type" value="Genomic_DNA"/>
</dbReference>
<dbReference type="AlphaFoldDB" id="A0AAP9GU51"/>
<dbReference type="InterPro" id="IPR038488">
    <property type="entry name" value="Integrase_DNA-bd_sf"/>
</dbReference>
<dbReference type="InterPro" id="IPR044068">
    <property type="entry name" value="CB"/>
</dbReference>
<dbReference type="InterPro" id="IPR050808">
    <property type="entry name" value="Phage_Integrase"/>
</dbReference>
<dbReference type="PANTHER" id="PTHR30629">
    <property type="entry name" value="PROPHAGE INTEGRASE"/>
    <property type="match status" value="1"/>
</dbReference>
<dbReference type="InterPro" id="IPR053876">
    <property type="entry name" value="Phage_int_M"/>
</dbReference>
<dbReference type="InterPro" id="IPR002104">
    <property type="entry name" value="Integrase_catalytic"/>
</dbReference>
<keyword evidence="4" id="KW-0233">DNA recombination</keyword>